<organism evidence="2 3">
    <name type="scientific">Paenibacillus haidiansis</name>
    <dbReference type="NCBI Taxonomy" id="1574488"/>
    <lineage>
        <taxon>Bacteria</taxon>
        <taxon>Bacillati</taxon>
        <taxon>Bacillota</taxon>
        <taxon>Bacilli</taxon>
        <taxon>Bacillales</taxon>
        <taxon>Paenibacillaceae</taxon>
        <taxon>Paenibacillus</taxon>
    </lineage>
</organism>
<keyword evidence="1" id="KW-0472">Membrane</keyword>
<comment type="caution">
    <text evidence="2">The sequence shown here is derived from an EMBL/GenBank/DDBJ whole genome shotgun (WGS) entry which is preliminary data.</text>
</comment>
<reference evidence="2 3" key="1">
    <citation type="submission" date="2024-02" db="EMBL/GenBank/DDBJ databases">
        <title>A nitrogen-fixing paenibacillus bacterium.</title>
        <authorList>
            <person name="Zhang W.L."/>
            <person name="Chen S.F."/>
        </authorList>
    </citation>
    <scope>NUCLEOTIDE SEQUENCE [LARGE SCALE GENOMIC DNA]</scope>
    <source>
        <strain evidence="2 3">M1</strain>
    </source>
</reference>
<evidence type="ECO:0000256" key="1">
    <source>
        <dbReference type="SAM" id="Phobius"/>
    </source>
</evidence>
<dbReference type="Proteomes" id="UP001306950">
    <property type="component" value="Unassembled WGS sequence"/>
</dbReference>
<evidence type="ECO:0000313" key="3">
    <source>
        <dbReference type="Proteomes" id="UP001306950"/>
    </source>
</evidence>
<keyword evidence="1" id="KW-0812">Transmembrane</keyword>
<gene>
    <name evidence="2" type="ORF">V3851_14650</name>
</gene>
<proteinExistence type="predicted"/>
<keyword evidence="1" id="KW-1133">Transmembrane helix</keyword>
<name>A0ABU7VW06_9BACL</name>
<evidence type="ECO:0000313" key="2">
    <source>
        <dbReference type="EMBL" id="MEF2967079.1"/>
    </source>
</evidence>
<feature type="transmembrane region" description="Helical" evidence="1">
    <location>
        <begin position="12"/>
        <end position="38"/>
    </location>
</feature>
<sequence length="218" mass="24357">MKRLLRNREGSFTLEASLVLPVILTSILILLFFCMFLYQRSLLGQVAIVAAERSAYAWDNSSRDPVSGAYPQDEYDSLYWRLTDDGMLNTIFGLGQQTSSARLSLPAEEGQEGTLAFRKLYRTGTSIPEGMNGTMEYDNKVLLRKVTVSLNRLVPLIPLERAIGDLTQEAQASAYIVDPVEWVRTVELARYYGAKFQGAGGDRVDRLEAGNALRMFGK</sequence>
<accession>A0ABU7VW06</accession>
<dbReference type="EMBL" id="JAZHPZ010000006">
    <property type="protein sequence ID" value="MEF2967079.1"/>
    <property type="molecule type" value="Genomic_DNA"/>
</dbReference>
<protein>
    <submittedName>
        <fullName evidence="2">TadE family protein</fullName>
    </submittedName>
</protein>
<dbReference type="RefSeq" id="WP_331847296.1">
    <property type="nucleotide sequence ID" value="NZ_JAZHPZ010000006.1"/>
</dbReference>
<keyword evidence="3" id="KW-1185">Reference proteome</keyword>